<sequence>MAATIPFESLGDFITALAKMELLHSGIARIDLEQQSRLDATARERPKLEPGDDFFLSPSSIQCVSKRHKRFELLFTGYEIRDPHFAAKHDMGFLGTDITLGFDACRGTQAVNLCEDVKDDLDINDAHYDQCVRKACEVLAEPYPENWRVDYEAYVKNHWSNMPYR</sequence>
<dbReference type="AlphaFoldDB" id="Q00ZJ6"/>
<evidence type="ECO:0000313" key="3">
    <source>
        <dbReference type="Proteomes" id="UP000009170"/>
    </source>
</evidence>
<accession>Q00ZJ6</accession>
<protein>
    <submittedName>
        <fullName evidence="1">Uncharacterized protein</fullName>
    </submittedName>
</protein>
<reference evidence="2" key="3">
    <citation type="submission" date="2017-04" db="EMBL/GenBank/DDBJ databases">
        <title>Population genomics of picophytoplankton unveils novel chromosome hypervariability.</title>
        <authorList>
            <consortium name="DOE Joint Genome Institute"/>
            <person name="Blanc-Mathieu R."/>
            <person name="Krasovec M."/>
            <person name="Hebrard M."/>
            <person name="Yau S."/>
            <person name="Desgranges E."/>
            <person name="Martin J."/>
            <person name="Schackwitz W."/>
            <person name="Kuo A."/>
            <person name="Salin G."/>
            <person name="Donnadieu C."/>
            <person name="Desdevises Y."/>
            <person name="Sanchez-Ferandin S."/>
            <person name="Moreau H."/>
            <person name="Rivals E."/>
            <person name="Grigoriev I.V."/>
            <person name="Grimsley N."/>
            <person name="Eyre-Walker A."/>
            <person name="Piganeau G."/>
        </authorList>
    </citation>
    <scope>NUCLEOTIDE SEQUENCE [LARGE SCALE GENOMIC DNA]</scope>
    <source>
        <strain evidence="2">RCC 1115</strain>
    </source>
</reference>
<accession>A0A454XWP9</accession>
<name>Q00ZJ6_OSTTA</name>
<dbReference type="OMA" id="DINDAHY"/>
<evidence type="ECO:0000313" key="1">
    <source>
        <dbReference type="EMBL" id="CAL56286.1"/>
    </source>
</evidence>
<evidence type="ECO:0000313" key="2">
    <source>
        <dbReference type="EMBL" id="OUS43193.1"/>
    </source>
</evidence>
<dbReference type="EMBL" id="KZ155832">
    <property type="protein sequence ID" value="OUS43193.1"/>
    <property type="molecule type" value="Genomic_DNA"/>
</dbReference>
<dbReference type="Proteomes" id="UP000009170">
    <property type="component" value="Unassembled WGS sequence"/>
</dbReference>
<dbReference type="GeneID" id="9832095"/>
<dbReference type="KEGG" id="ota:OT_ostta10g03185"/>
<reference evidence="1 3" key="1">
    <citation type="journal article" date="2006" name="Proc. Natl. Acad. Sci. U.S.A.">
        <title>Genome analysis of the smallest free-living eukaryote Ostreococcus tauri unveils many unique features.</title>
        <authorList>
            <person name="Derelle E."/>
            <person name="Ferraz C."/>
            <person name="Rombauts S."/>
            <person name="Rouze P."/>
            <person name="Worden A.Z."/>
            <person name="Robbens S."/>
            <person name="Partensky F."/>
            <person name="Degroeve S."/>
            <person name="Echeynie S."/>
            <person name="Cooke R."/>
            <person name="Saeys Y."/>
            <person name="Wuyts J."/>
            <person name="Jabbari K."/>
            <person name="Bowler C."/>
            <person name="Panaud O."/>
            <person name="Piegu B."/>
            <person name="Ball S.G."/>
            <person name="Ral J.-P."/>
            <person name="Bouget F.-Y."/>
            <person name="Piganeau G."/>
            <person name="De Baets B."/>
            <person name="Picard A."/>
            <person name="Delseny M."/>
            <person name="Demaille J."/>
            <person name="Van de Peer Y."/>
            <person name="Moreau H."/>
        </authorList>
    </citation>
    <scope>NUCLEOTIDE SEQUENCE [LARGE SCALE GENOMIC DNA]</scope>
    <source>
        <strain evidence="1 3">OTTH0595</strain>
    </source>
</reference>
<organism evidence="1 3">
    <name type="scientific">Ostreococcus tauri</name>
    <name type="common">Marine green alga</name>
    <dbReference type="NCBI Taxonomy" id="70448"/>
    <lineage>
        <taxon>Eukaryota</taxon>
        <taxon>Viridiplantae</taxon>
        <taxon>Chlorophyta</taxon>
        <taxon>Mamiellophyceae</taxon>
        <taxon>Mamiellales</taxon>
        <taxon>Bathycoccaceae</taxon>
        <taxon>Ostreococcus</taxon>
    </lineage>
</organism>
<dbReference type="OrthoDB" id="10368090at2759"/>
<reference evidence="1" key="2">
    <citation type="journal article" date="2014" name="BMC Genomics">
        <title>An improved genome of the model marine alga Ostreococcus tauri unfolds by assessing Illumina de novo assemblies.</title>
        <authorList>
            <person name="Blanc-Mathieu R."/>
            <person name="Verhelst B."/>
            <person name="Derelle E."/>
            <person name="Rombauts S."/>
            <person name="Bouget F.Y."/>
            <person name="Carre I."/>
            <person name="Chateau A."/>
            <person name="Eyre-Walker A."/>
            <person name="Grimsley N."/>
            <person name="Moreau H."/>
            <person name="Piegu B."/>
            <person name="Rivals E."/>
            <person name="Schackwitz W."/>
            <person name="Van de Peer Y."/>
            <person name="Piganeau G."/>
        </authorList>
    </citation>
    <scope>NUCLEOTIDE SEQUENCE</scope>
    <source>
        <strain evidence="1">RCC4221</strain>
    </source>
</reference>
<keyword evidence="3" id="KW-1185">Reference proteome</keyword>
<accession>A0A1Y5I520</accession>
<proteinExistence type="predicted"/>
<dbReference type="EMBL" id="CAID01000010">
    <property type="protein sequence ID" value="CAL56286.1"/>
    <property type="molecule type" value="Genomic_DNA"/>
</dbReference>
<gene>
    <name evidence="2" type="ORF">BE221DRAFT_81040</name>
    <name evidence="1" type="ORF">OT_ostta10g03185</name>
</gene>
<dbReference type="Proteomes" id="UP000195557">
    <property type="component" value="Unassembled WGS sequence"/>
</dbReference>
<dbReference type="InParanoid" id="Q00ZJ6"/>
<dbReference type="RefSeq" id="XP_003081761.1">
    <property type="nucleotide sequence ID" value="XM_003081713.1"/>
</dbReference>